<gene>
    <name evidence="3" type="ORF">SAMN04488132_111127</name>
</gene>
<dbReference type="InterPro" id="IPR010982">
    <property type="entry name" value="Lambda_DNA-bd_dom_sf"/>
</dbReference>
<dbReference type="STRING" id="413434.SAMN04488132_111127"/>
<dbReference type="EMBL" id="FUWH01000011">
    <property type="protein sequence ID" value="SKA13777.1"/>
    <property type="molecule type" value="Genomic_DNA"/>
</dbReference>
<dbReference type="RefSeq" id="WP_078832505.1">
    <property type="nucleotide sequence ID" value="NZ_FUWH01000011.1"/>
</dbReference>
<dbReference type="SMART" id="SM00530">
    <property type="entry name" value="HTH_XRE"/>
    <property type="match status" value="1"/>
</dbReference>
<feature type="domain" description="HTH cro/C1-type" evidence="2">
    <location>
        <begin position="4"/>
        <end position="58"/>
    </location>
</feature>
<feature type="transmembrane region" description="Helical" evidence="1">
    <location>
        <begin position="83"/>
        <end position="101"/>
    </location>
</feature>
<evidence type="ECO:0000313" key="3">
    <source>
        <dbReference type="EMBL" id="SKA13777.1"/>
    </source>
</evidence>
<keyword evidence="4" id="KW-1185">Reference proteome</keyword>
<feature type="transmembrane region" description="Helical" evidence="1">
    <location>
        <begin position="122"/>
        <end position="141"/>
    </location>
</feature>
<keyword evidence="1" id="KW-0812">Transmembrane</keyword>
<dbReference type="Gene3D" id="1.10.260.40">
    <property type="entry name" value="lambda repressor-like DNA-binding domains"/>
    <property type="match status" value="1"/>
</dbReference>
<feature type="transmembrane region" description="Helical" evidence="1">
    <location>
        <begin position="153"/>
        <end position="171"/>
    </location>
</feature>
<accession>A0A1T4RCZ3</accession>
<dbReference type="GO" id="GO:0003677">
    <property type="term" value="F:DNA binding"/>
    <property type="evidence" value="ECO:0007669"/>
    <property type="project" value="InterPro"/>
</dbReference>
<proteinExistence type="predicted"/>
<organism evidence="3 4">
    <name type="scientific">Sediminibacterium ginsengisoli</name>
    <dbReference type="NCBI Taxonomy" id="413434"/>
    <lineage>
        <taxon>Bacteria</taxon>
        <taxon>Pseudomonadati</taxon>
        <taxon>Bacteroidota</taxon>
        <taxon>Chitinophagia</taxon>
        <taxon>Chitinophagales</taxon>
        <taxon>Chitinophagaceae</taxon>
        <taxon>Sediminibacterium</taxon>
    </lineage>
</organism>
<dbReference type="SUPFAM" id="SSF47413">
    <property type="entry name" value="lambda repressor-like DNA-binding domains"/>
    <property type="match status" value="1"/>
</dbReference>
<sequence>MNRLTELRKAAGLTQEEVAEKSGLTVRTIQRLESGSSVPRAYTLRKLGEALGMAPEMLTVPSAPASVTPNTAAAENTDDSLEWLNLSCFSYLVLPFFHILIPLHLLKKHKTAAGKKIVRGQIYWMILLHSSMLLTLAYNLFRKHFFHHSDGQISYLLVAGVMYLLNGIRLVRDHVRIMSGKSRAHSPVL</sequence>
<dbReference type="Proteomes" id="UP000190888">
    <property type="component" value="Unassembled WGS sequence"/>
</dbReference>
<keyword evidence="1" id="KW-1133">Transmembrane helix</keyword>
<protein>
    <submittedName>
        <fullName evidence="3">Helix-turn-helix</fullName>
    </submittedName>
</protein>
<name>A0A1T4RCZ3_9BACT</name>
<evidence type="ECO:0000259" key="2">
    <source>
        <dbReference type="PROSITE" id="PS50943"/>
    </source>
</evidence>
<dbReference type="InterPro" id="IPR001387">
    <property type="entry name" value="Cro/C1-type_HTH"/>
</dbReference>
<reference evidence="3 4" key="1">
    <citation type="submission" date="2017-02" db="EMBL/GenBank/DDBJ databases">
        <authorList>
            <person name="Peterson S.W."/>
        </authorList>
    </citation>
    <scope>NUCLEOTIDE SEQUENCE [LARGE SCALE GENOMIC DNA]</scope>
    <source>
        <strain evidence="3 4">DSM 22335</strain>
    </source>
</reference>
<keyword evidence="1" id="KW-0472">Membrane</keyword>
<dbReference type="CDD" id="cd00093">
    <property type="entry name" value="HTH_XRE"/>
    <property type="match status" value="1"/>
</dbReference>
<dbReference type="PROSITE" id="PS50943">
    <property type="entry name" value="HTH_CROC1"/>
    <property type="match status" value="1"/>
</dbReference>
<evidence type="ECO:0000256" key="1">
    <source>
        <dbReference type="SAM" id="Phobius"/>
    </source>
</evidence>
<dbReference type="Pfam" id="PF01381">
    <property type="entry name" value="HTH_3"/>
    <property type="match status" value="1"/>
</dbReference>
<evidence type="ECO:0000313" key="4">
    <source>
        <dbReference type="Proteomes" id="UP000190888"/>
    </source>
</evidence>
<dbReference type="AlphaFoldDB" id="A0A1T4RCZ3"/>
<dbReference type="OrthoDB" id="1357763at2"/>